<keyword evidence="4" id="KW-1003">Cell membrane</keyword>
<dbReference type="GO" id="GO:0005886">
    <property type="term" value="C:plasma membrane"/>
    <property type="evidence" value="ECO:0007669"/>
    <property type="project" value="UniProtKB-SubCell"/>
</dbReference>
<dbReference type="EMBL" id="FOYW01000001">
    <property type="protein sequence ID" value="SFR44035.1"/>
    <property type="molecule type" value="Genomic_DNA"/>
</dbReference>
<keyword evidence="6" id="KW-0997">Cell inner membrane</keyword>
<dbReference type="InterPro" id="IPR010055">
    <property type="entry name" value="T2SS_protein-GspJ"/>
</dbReference>
<dbReference type="GO" id="GO:0015628">
    <property type="term" value="P:protein secretion by the type II secretion system"/>
    <property type="evidence" value="ECO:0007669"/>
    <property type="project" value="InterPro"/>
</dbReference>
<dbReference type="Pfam" id="PF11612">
    <property type="entry name" value="T2SSJ"/>
    <property type="match status" value="1"/>
</dbReference>
<evidence type="ECO:0000313" key="13">
    <source>
        <dbReference type="Proteomes" id="UP000198644"/>
    </source>
</evidence>
<dbReference type="InterPro" id="IPR045584">
    <property type="entry name" value="Pilin-like"/>
</dbReference>
<organism evidence="12 13">
    <name type="scientific">Marinobacter daqiaonensis</name>
    <dbReference type="NCBI Taxonomy" id="650891"/>
    <lineage>
        <taxon>Bacteria</taxon>
        <taxon>Pseudomonadati</taxon>
        <taxon>Pseudomonadota</taxon>
        <taxon>Gammaproteobacteria</taxon>
        <taxon>Pseudomonadales</taxon>
        <taxon>Marinobacteraceae</taxon>
        <taxon>Marinobacter</taxon>
    </lineage>
</organism>
<feature type="region of interest" description="Disordered" evidence="10">
    <location>
        <begin position="233"/>
        <end position="268"/>
    </location>
</feature>
<dbReference type="Gene3D" id="3.10.610.10">
    <property type="entry name" value="GSPII I/J protein-like"/>
    <property type="match status" value="1"/>
</dbReference>
<proteinExistence type="inferred from homology"/>
<keyword evidence="7 11" id="KW-0812">Transmembrane</keyword>
<evidence type="ECO:0000256" key="5">
    <source>
        <dbReference type="ARBA" id="ARBA00022481"/>
    </source>
</evidence>
<keyword evidence="9 11" id="KW-0472">Membrane</keyword>
<dbReference type="RefSeq" id="WP_092008567.1">
    <property type="nucleotide sequence ID" value="NZ_JAAFYR010000002.1"/>
</dbReference>
<accession>A0A1I6GP73</accession>
<gene>
    <name evidence="12" type="ORF">SAMN05216203_0339</name>
</gene>
<dbReference type="InterPro" id="IPR012902">
    <property type="entry name" value="N_methyl_site"/>
</dbReference>
<dbReference type="GO" id="GO:0015627">
    <property type="term" value="C:type II protein secretion system complex"/>
    <property type="evidence" value="ECO:0007669"/>
    <property type="project" value="InterPro"/>
</dbReference>
<evidence type="ECO:0000256" key="7">
    <source>
        <dbReference type="ARBA" id="ARBA00022692"/>
    </source>
</evidence>
<evidence type="ECO:0000256" key="10">
    <source>
        <dbReference type="SAM" id="MobiDB-lite"/>
    </source>
</evidence>
<feature type="transmembrane region" description="Helical" evidence="11">
    <location>
        <begin position="28"/>
        <end position="51"/>
    </location>
</feature>
<sequence>MVLSATIRSGRSPIGRQPARPVGRQNGFTLMEVLIAVSITAVIGLGIWQVLSGVMTSRERVDQIAEEFSGLQKTFLLLERDLRQVVNRPVRNIYGDYEPAIASEGQEFELVVTRQGWRNPLGNQRSSLQRSAWEFTGDEIRRRYWVMVDQAQEDESLDQLLLGDVTDFVVRFMDENRTWQDTWPPPNQAMPSGPGAPILPLPRAVEVMVTHNRFGEVRRLFLMPDFDYGAVQTRISQRNQDEEEPEREDGQEEQGGSNNGSQGQGGGS</sequence>
<reference evidence="12 13" key="1">
    <citation type="submission" date="2016-10" db="EMBL/GenBank/DDBJ databases">
        <authorList>
            <person name="de Groot N.N."/>
        </authorList>
    </citation>
    <scope>NUCLEOTIDE SEQUENCE [LARGE SCALE GENOMIC DNA]</scope>
    <source>
        <strain evidence="12 13">CGMCC 1.9167</strain>
    </source>
</reference>
<dbReference type="OrthoDB" id="9794345at2"/>
<comment type="similarity">
    <text evidence="2">Belongs to the GSP J family.</text>
</comment>
<evidence type="ECO:0000256" key="9">
    <source>
        <dbReference type="ARBA" id="ARBA00023136"/>
    </source>
</evidence>
<evidence type="ECO:0000256" key="11">
    <source>
        <dbReference type="SAM" id="Phobius"/>
    </source>
</evidence>
<protein>
    <recommendedName>
        <fullName evidence="3">Type II secretion system protein J</fullName>
    </recommendedName>
</protein>
<dbReference type="STRING" id="650891.SAMN05216203_0339"/>
<evidence type="ECO:0000256" key="6">
    <source>
        <dbReference type="ARBA" id="ARBA00022519"/>
    </source>
</evidence>
<dbReference type="InterPro" id="IPR051621">
    <property type="entry name" value="T2SS_protein_J"/>
</dbReference>
<dbReference type="PANTHER" id="PTHR39583:SF2">
    <property type="entry name" value="TYPE II SECRETION SYSTEM PROTEIN J"/>
    <property type="match status" value="1"/>
</dbReference>
<dbReference type="PANTHER" id="PTHR39583">
    <property type="entry name" value="TYPE II SECRETION SYSTEM PROTEIN J-RELATED"/>
    <property type="match status" value="1"/>
</dbReference>
<evidence type="ECO:0000313" key="12">
    <source>
        <dbReference type="EMBL" id="SFR44035.1"/>
    </source>
</evidence>
<feature type="region of interest" description="Disordered" evidence="10">
    <location>
        <begin position="1"/>
        <end position="20"/>
    </location>
</feature>
<evidence type="ECO:0000256" key="4">
    <source>
        <dbReference type="ARBA" id="ARBA00022475"/>
    </source>
</evidence>
<dbReference type="NCBIfam" id="TIGR02532">
    <property type="entry name" value="IV_pilin_GFxxxE"/>
    <property type="match status" value="1"/>
</dbReference>
<keyword evidence="5" id="KW-0488">Methylation</keyword>
<dbReference type="AlphaFoldDB" id="A0A1I6GP73"/>
<evidence type="ECO:0000256" key="8">
    <source>
        <dbReference type="ARBA" id="ARBA00022989"/>
    </source>
</evidence>
<evidence type="ECO:0000256" key="2">
    <source>
        <dbReference type="ARBA" id="ARBA00011084"/>
    </source>
</evidence>
<keyword evidence="13" id="KW-1185">Reference proteome</keyword>
<evidence type="ECO:0000256" key="1">
    <source>
        <dbReference type="ARBA" id="ARBA00004377"/>
    </source>
</evidence>
<evidence type="ECO:0000256" key="3">
    <source>
        <dbReference type="ARBA" id="ARBA00021539"/>
    </source>
</evidence>
<feature type="compositionally biased region" description="Acidic residues" evidence="10">
    <location>
        <begin position="241"/>
        <end position="252"/>
    </location>
</feature>
<dbReference type="NCBIfam" id="TIGR01711">
    <property type="entry name" value="gspJ"/>
    <property type="match status" value="1"/>
</dbReference>
<dbReference type="Proteomes" id="UP000198644">
    <property type="component" value="Unassembled WGS sequence"/>
</dbReference>
<comment type="subcellular location">
    <subcellularLocation>
        <location evidence="1">Cell inner membrane</location>
        <topology evidence="1">Single-pass membrane protein</topology>
    </subcellularLocation>
</comment>
<dbReference type="Gene3D" id="2.10.70.20">
    <property type="entry name" value="gspk-gspi-gspj complex like domains"/>
    <property type="match status" value="1"/>
</dbReference>
<dbReference type="Pfam" id="PF07963">
    <property type="entry name" value="N_methyl"/>
    <property type="match status" value="1"/>
</dbReference>
<dbReference type="SUPFAM" id="SSF54523">
    <property type="entry name" value="Pili subunits"/>
    <property type="match status" value="1"/>
</dbReference>
<keyword evidence="8 11" id="KW-1133">Transmembrane helix</keyword>
<name>A0A1I6GP73_9GAMM</name>